<dbReference type="Proteomes" id="UP001054837">
    <property type="component" value="Unassembled WGS sequence"/>
</dbReference>
<dbReference type="Gene3D" id="1.10.1300.10">
    <property type="entry name" value="3'5'-cyclic nucleotide phosphodiesterase, catalytic domain"/>
    <property type="match status" value="1"/>
</dbReference>
<name>A0AAV4RNC4_9ARAC</name>
<accession>A0AAV4RNC4</accession>
<evidence type="ECO:0000313" key="2">
    <source>
        <dbReference type="EMBL" id="GIY21513.1"/>
    </source>
</evidence>
<evidence type="ECO:0000259" key="1">
    <source>
        <dbReference type="PROSITE" id="PS51845"/>
    </source>
</evidence>
<dbReference type="PROSITE" id="PS51845">
    <property type="entry name" value="PDEASE_I_2"/>
    <property type="match status" value="1"/>
</dbReference>
<dbReference type="GO" id="GO:0007165">
    <property type="term" value="P:signal transduction"/>
    <property type="evidence" value="ECO:0007669"/>
    <property type="project" value="InterPro"/>
</dbReference>
<comment type="caution">
    <text evidence="2">The sequence shown here is derived from an EMBL/GenBank/DDBJ whole genome shotgun (WGS) entry which is preliminary data.</text>
</comment>
<dbReference type="InterPro" id="IPR002073">
    <property type="entry name" value="PDEase_catalytic_dom"/>
</dbReference>
<protein>
    <recommendedName>
        <fullName evidence="1">PDEase domain-containing protein</fullName>
    </recommendedName>
</protein>
<dbReference type="SUPFAM" id="SSF109604">
    <property type="entry name" value="HD-domain/PDEase-like"/>
    <property type="match status" value="1"/>
</dbReference>
<proteinExistence type="predicted"/>
<organism evidence="2 3">
    <name type="scientific">Caerostris darwini</name>
    <dbReference type="NCBI Taxonomy" id="1538125"/>
    <lineage>
        <taxon>Eukaryota</taxon>
        <taxon>Metazoa</taxon>
        <taxon>Ecdysozoa</taxon>
        <taxon>Arthropoda</taxon>
        <taxon>Chelicerata</taxon>
        <taxon>Arachnida</taxon>
        <taxon>Araneae</taxon>
        <taxon>Araneomorphae</taxon>
        <taxon>Entelegynae</taxon>
        <taxon>Araneoidea</taxon>
        <taxon>Araneidae</taxon>
        <taxon>Caerostris</taxon>
    </lineage>
</organism>
<gene>
    <name evidence="2" type="ORF">CDAR_106741</name>
</gene>
<dbReference type="InterPro" id="IPR036971">
    <property type="entry name" value="PDEase_catalytic_dom_sf"/>
</dbReference>
<keyword evidence="3" id="KW-1185">Reference proteome</keyword>
<evidence type="ECO:0000313" key="3">
    <source>
        <dbReference type="Proteomes" id="UP001054837"/>
    </source>
</evidence>
<dbReference type="GO" id="GO:0004114">
    <property type="term" value="F:3',5'-cyclic-nucleotide phosphodiesterase activity"/>
    <property type="evidence" value="ECO:0007669"/>
    <property type="project" value="InterPro"/>
</dbReference>
<dbReference type="AlphaFoldDB" id="A0AAV4RNC4"/>
<dbReference type="EMBL" id="BPLQ01006310">
    <property type="protein sequence ID" value="GIY21513.1"/>
    <property type="molecule type" value="Genomic_DNA"/>
</dbReference>
<feature type="non-terminal residue" evidence="2">
    <location>
        <position position="48"/>
    </location>
</feature>
<sequence>MTELCYFLTALKANYQHLEYHNYGHALSHAQSMYWILRKTPGVFTELE</sequence>
<feature type="domain" description="PDEase" evidence="1">
    <location>
        <begin position="1"/>
        <end position="48"/>
    </location>
</feature>
<reference evidence="2 3" key="1">
    <citation type="submission" date="2021-06" db="EMBL/GenBank/DDBJ databases">
        <title>Caerostris darwini draft genome.</title>
        <authorList>
            <person name="Kono N."/>
            <person name="Arakawa K."/>
        </authorList>
    </citation>
    <scope>NUCLEOTIDE SEQUENCE [LARGE SCALE GENOMIC DNA]</scope>
</reference>